<dbReference type="Proteomes" id="UP000318571">
    <property type="component" value="Chromosome 11"/>
</dbReference>
<sequence length="245" mass="26219">MFNKKPTALSGLNVDVDDGDVRTIWQLGVDQIDDPLSFRLLPACVFIISNHPISVSLTCGSSTSENCTYLVQSGVTSVSPNPCTYTICKCSNTICRIRFDFTIFDLAPPVLGEVSDAPVQSQGGAIGDCTSDTFSVTSPGGSGSPIICGINTGQHLIVDASDECNVAAFSLGGIGSTSRSWDIKGHLDAYNIILDLVEQSQGLPDTPFFFKMDDYKDLITGLVTAMKDNTEQTHATITEFREAQT</sequence>
<dbReference type="PANTHER" id="PTHR33236">
    <property type="entry name" value="INTRAFLAGELLAR TRANSPORT PROTEIN 122 FAMILY PROTEIN-RELATED"/>
    <property type="match status" value="1"/>
</dbReference>
<gene>
    <name evidence="1" type="ORF">TCAL_16686</name>
</gene>
<reference evidence="1 2" key="1">
    <citation type="journal article" date="2018" name="Nat. Ecol. Evol.">
        <title>Genomic signatures of mitonuclear coevolution across populations of Tigriopus californicus.</title>
        <authorList>
            <person name="Barreto F.S."/>
            <person name="Watson E.T."/>
            <person name="Lima T.G."/>
            <person name="Willett C.S."/>
            <person name="Edmands S."/>
            <person name="Li W."/>
            <person name="Burton R.S."/>
        </authorList>
    </citation>
    <scope>NUCLEOTIDE SEQUENCE [LARGE SCALE GENOMIC DNA]</scope>
    <source>
        <strain evidence="1 2">San Diego</strain>
    </source>
</reference>
<name>A0A553PKG4_TIGCA</name>
<evidence type="ECO:0000313" key="1">
    <source>
        <dbReference type="EMBL" id="TRY78172.1"/>
    </source>
</evidence>
<keyword evidence="2" id="KW-1185">Reference proteome</keyword>
<comment type="caution">
    <text evidence="1">The sequence shown here is derived from an EMBL/GenBank/DDBJ whole genome shotgun (WGS) entry which is preliminary data.</text>
</comment>
<dbReference type="STRING" id="6832.A0A553PKG4"/>
<dbReference type="AlphaFoldDB" id="A0A553PKG4"/>
<protein>
    <submittedName>
        <fullName evidence="1">Uncharacterized protein</fullName>
    </submittedName>
</protein>
<organism evidence="1 2">
    <name type="scientific">Tigriopus californicus</name>
    <name type="common">Marine copepod</name>
    <dbReference type="NCBI Taxonomy" id="6832"/>
    <lineage>
        <taxon>Eukaryota</taxon>
        <taxon>Metazoa</taxon>
        <taxon>Ecdysozoa</taxon>
        <taxon>Arthropoda</taxon>
        <taxon>Crustacea</taxon>
        <taxon>Multicrustacea</taxon>
        <taxon>Hexanauplia</taxon>
        <taxon>Copepoda</taxon>
        <taxon>Harpacticoida</taxon>
        <taxon>Harpacticidae</taxon>
        <taxon>Tigriopus</taxon>
    </lineage>
</organism>
<proteinExistence type="predicted"/>
<dbReference type="EMBL" id="VCGU01000003">
    <property type="protein sequence ID" value="TRY78172.1"/>
    <property type="molecule type" value="Genomic_DNA"/>
</dbReference>
<evidence type="ECO:0000313" key="2">
    <source>
        <dbReference type="Proteomes" id="UP000318571"/>
    </source>
</evidence>
<dbReference type="PANTHER" id="PTHR33236:SF11">
    <property type="entry name" value="CUB DOMAIN-CONTAINING PROTEIN"/>
    <property type="match status" value="1"/>
</dbReference>
<accession>A0A553PKG4</accession>